<sequence>MLRLIGPAQTPAQRHLSDIDVRGYERVDDYIDPGTAPDEARAAVAIFVGPPDDDVLARVSGPGLVLSIPPNDQVFPGLDMVGRGRWHGCFVHVNRWQASDPPSASDKLTAEQAAAFRAGRLSVLDVAVGCGDG</sequence>
<reference evidence="2" key="1">
    <citation type="submission" date="2020-07" db="EMBL/GenBank/DDBJ databases">
        <title>A new Micromonospora strain with potent antibiotic activity isolated from the microbiome of a mid-Atlantic deep-sea sponge.</title>
        <authorList>
            <person name="Back C.R."/>
            <person name="Stennett H.L."/>
            <person name="Williams S.E."/>
            <person name="Wang L."/>
            <person name="Ojeda Gomez J."/>
            <person name="Abdulle O.M."/>
            <person name="Duffy T."/>
            <person name="Hendry K.R."/>
            <person name="Powell D."/>
            <person name="Stach J.E."/>
            <person name="Essex-Lopresti A.E."/>
            <person name="Willis C.L."/>
            <person name="Curnow P."/>
            <person name="Race P.R."/>
        </authorList>
    </citation>
    <scope>NUCLEOTIDE SEQUENCE [LARGE SCALE GENOMIC DNA]</scope>
    <source>
        <strain evidence="2">28ISP2-46</strain>
    </source>
</reference>
<name>A0A7L6B5S6_9ACTN</name>
<dbReference type="AlphaFoldDB" id="A0A7L6B5S6"/>
<evidence type="ECO:0000313" key="2">
    <source>
        <dbReference type="Proteomes" id="UP000510844"/>
    </source>
</evidence>
<keyword evidence="2" id="KW-1185">Reference proteome</keyword>
<dbReference type="RefSeq" id="WP_181569795.1">
    <property type="nucleotide sequence ID" value="NZ_CP059322.2"/>
</dbReference>
<dbReference type="Proteomes" id="UP000510844">
    <property type="component" value="Chromosome"/>
</dbReference>
<gene>
    <name evidence="1" type="ORF">H1D33_29510</name>
</gene>
<evidence type="ECO:0000313" key="1">
    <source>
        <dbReference type="EMBL" id="QLQ37306.1"/>
    </source>
</evidence>
<protein>
    <submittedName>
        <fullName evidence="1">Uncharacterized protein</fullName>
    </submittedName>
</protein>
<dbReference type="KEGG" id="mfeu:H1D33_29510"/>
<organism evidence="1 2">
    <name type="scientific">Micromonospora robiginosa</name>
    <dbReference type="NCBI Taxonomy" id="2749844"/>
    <lineage>
        <taxon>Bacteria</taxon>
        <taxon>Bacillati</taxon>
        <taxon>Actinomycetota</taxon>
        <taxon>Actinomycetes</taxon>
        <taxon>Micromonosporales</taxon>
        <taxon>Micromonosporaceae</taxon>
        <taxon>Micromonospora</taxon>
    </lineage>
</organism>
<dbReference type="EMBL" id="CP059322">
    <property type="protein sequence ID" value="QLQ37306.1"/>
    <property type="molecule type" value="Genomic_DNA"/>
</dbReference>
<proteinExistence type="predicted"/>
<reference evidence="1 2" key="2">
    <citation type="journal article" date="2021" name="Mar. Drugs">
        <title>A New Micromonospora Strain with Antibiotic Activity Isolated from the Microbiome of a Mid-Atlantic Deep-Sea Sponge.</title>
        <authorList>
            <person name="Back C.R."/>
            <person name="Stennett H.L."/>
            <person name="Williams S.E."/>
            <person name="Wang L."/>
            <person name="Ojeda Gomez J."/>
            <person name="Abdulle O.M."/>
            <person name="Duffy T."/>
            <person name="Neal C."/>
            <person name="Mantell J."/>
            <person name="Jepson M.A."/>
            <person name="Hendry K.R."/>
            <person name="Powell D."/>
            <person name="Stach J.E.M."/>
            <person name="Essex-Lopresti A.E."/>
            <person name="Willis C.L."/>
            <person name="Curnow P."/>
            <person name="Race P.R."/>
        </authorList>
    </citation>
    <scope>NUCLEOTIDE SEQUENCE [LARGE SCALE GENOMIC DNA]</scope>
    <source>
        <strain evidence="1 2">28ISP2-46</strain>
    </source>
</reference>
<accession>A0A7L6B5S6</accession>